<dbReference type="CDD" id="cd01370">
    <property type="entry name" value="KISc_KIP3_like"/>
    <property type="match status" value="1"/>
</dbReference>
<dbReference type="PANTHER" id="PTHR47968:SF65">
    <property type="entry name" value="KINESIN MOTOR DOMAIN-CONTAINING PROTEIN"/>
    <property type="match status" value="1"/>
</dbReference>
<dbReference type="GO" id="GO:0005634">
    <property type="term" value="C:nucleus"/>
    <property type="evidence" value="ECO:0007669"/>
    <property type="project" value="UniProtKB-SubCell"/>
</dbReference>
<keyword evidence="3 5" id="KW-0067">ATP-binding</keyword>
<accession>A0A1S3PUM6</accession>
<dbReference type="AlphaFoldDB" id="A0A1S3PUM6"/>
<proteinExistence type="inferred from homology"/>
<dbReference type="GO" id="GO:0008017">
    <property type="term" value="F:microtubule binding"/>
    <property type="evidence" value="ECO:0007669"/>
    <property type="project" value="InterPro"/>
</dbReference>
<name>A0A1S3PUM6_SALSA</name>
<keyword evidence="9" id="KW-1185">Reference proteome</keyword>
<dbReference type="PROSITE" id="PS50067">
    <property type="entry name" value="KINESIN_MOTOR_2"/>
    <property type="match status" value="1"/>
</dbReference>
<keyword evidence="6" id="KW-0493">Microtubule</keyword>
<organism evidence="9 10">
    <name type="scientific">Salmo salar</name>
    <name type="common">Atlantic salmon</name>
    <dbReference type="NCBI Taxonomy" id="8030"/>
    <lineage>
        <taxon>Eukaryota</taxon>
        <taxon>Metazoa</taxon>
        <taxon>Chordata</taxon>
        <taxon>Craniata</taxon>
        <taxon>Vertebrata</taxon>
        <taxon>Euteleostomi</taxon>
        <taxon>Actinopterygii</taxon>
        <taxon>Neopterygii</taxon>
        <taxon>Teleostei</taxon>
        <taxon>Protacanthopterygii</taxon>
        <taxon>Salmoniformes</taxon>
        <taxon>Salmonidae</taxon>
        <taxon>Salmoninae</taxon>
        <taxon>Salmo</taxon>
    </lineage>
</organism>
<dbReference type="Proteomes" id="UP001652741">
    <property type="component" value="Chromosome ssa26"/>
</dbReference>
<evidence type="ECO:0000256" key="2">
    <source>
        <dbReference type="ARBA" id="ARBA00022741"/>
    </source>
</evidence>
<feature type="compositionally biased region" description="Low complexity" evidence="7">
    <location>
        <begin position="828"/>
        <end position="837"/>
    </location>
</feature>
<evidence type="ECO:0000313" key="10">
    <source>
        <dbReference type="RefSeq" id="XP_014031382.2"/>
    </source>
</evidence>
<dbReference type="InterPro" id="IPR036961">
    <property type="entry name" value="Kinesin_motor_dom_sf"/>
</dbReference>
<evidence type="ECO:0000256" key="1">
    <source>
        <dbReference type="ARBA" id="ARBA00004245"/>
    </source>
</evidence>
<sequence>MYYTSLQNRSHVYDVFCNSQHLLFSLGDQYTIRRVMDVCSHVKVVVRVRPTNDNEKCENFRNVVQVVDNHMLIFDPKEQQITSFGGPRVRNRDVNKRANKDLKFVFDNVFGEDSSQVDIFENTTKRILDGVLNGFNCTVFAYGATGAGKTHTMLGSSNDPGVMYRTMTELFNRMDQVKEEKIFDVAFSYLEVYNEQIRDLLANVGPLAVREDPSNGVVVQGLTLHQPKSAEHILEALDYGNRNRTQHPTDMNATSSRSHAVFQIYLKQQDRTASLNPNVRVAKMSLIDLAGSERASATNAKGARQREGANINRSLLALGNVINALADPKQSKKAHIPYRDSKLTRLLKDSLGGNCRTVMIANIGPSSKSYDDTHNTLKYANRAKEIKSSLKRNVVSLDSHIGQYAVICESQREEIVQLKKLLKEYEERKMDPLVPGGSNTISSQNQTEIHKVSESLQSIFSSRTQIRREHLVLERQLKENELRQRHSEECNQQAQLFGAKDKTEKATCKHERKLASLLTQQQHICKRLKEAELRFLENDGWLHRVENDVKLLGQDSHPPVVLQKDLRCHRLQLQVEDLKQHIEQMTHLIGIQDQENKQTKKMVHMLLPAYSRQYWTLRGLGLVTAADEAENQDLEHLVLRERGVVWADQEKAGEQKDEETQAEGSRLRPELAPILSFSHLICPHQNSPCSSAEKHKRRVSLRLQPNPSSKGPAAQVTVMEPIPKKPTRRKLAVSPPNPGSVVSTSAQVPMVLQEVLRQEGMFPLLYTPEASGTLNRPSLLPLQHSAVNDPNMTFDIEDEDNEAALANAAVVLYQCSPNLQAESSCPLSPSQQQAPQANDMSKPPKRLTIPSLLDIRHGKTYMAMTSAVQGKRKMNCSSREQEILSAPKRIKQDPTVVASRPLRVRRFAGSEENEPRRVMRSVSEGNLHLMDVQRKKSIFYKTSQKFKSVTKRM</sequence>
<dbReference type="InterPro" id="IPR001752">
    <property type="entry name" value="Kinesin_motor_dom"/>
</dbReference>
<dbReference type="GO" id="GO:0007018">
    <property type="term" value="P:microtubule-based movement"/>
    <property type="evidence" value="ECO:0007669"/>
    <property type="project" value="InterPro"/>
</dbReference>
<evidence type="ECO:0000256" key="7">
    <source>
        <dbReference type="SAM" id="MobiDB-lite"/>
    </source>
</evidence>
<dbReference type="InterPro" id="IPR019821">
    <property type="entry name" value="Kinesin_motor_CS"/>
</dbReference>
<feature type="domain" description="Kinesin motor" evidence="8">
    <location>
        <begin position="41"/>
        <end position="386"/>
    </location>
</feature>
<feature type="binding site" evidence="5">
    <location>
        <begin position="143"/>
        <end position="150"/>
    </location>
    <ligand>
        <name>ATP</name>
        <dbReference type="ChEBI" id="CHEBI:30616"/>
    </ligand>
</feature>
<dbReference type="GeneID" id="106587484"/>
<feature type="region of interest" description="Disordered" evidence="7">
    <location>
        <begin position="822"/>
        <end position="846"/>
    </location>
</feature>
<dbReference type="PROSITE" id="PS00411">
    <property type="entry name" value="KINESIN_MOTOR_1"/>
    <property type="match status" value="1"/>
</dbReference>
<dbReference type="GO" id="GO:0005819">
    <property type="term" value="C:spindle"/>
    <property type="evidence" value="ECO:0007669"/>
    <property type="project" value="UniProtKB-ARBA"/>
</dbReference>
<dbReference type="PRINTS" id="PR00380">
    <property type="entry name" value="KINESINHEAVY"/>
</dbReference>
<reference evidence="10" key="1">
    <citation type="submission" date="2025-08" db="UniProtKB">
        <authorList>
            <consortium name="RefSeq"/>
        </authorList>
    </citation>
    <scope>IDENTIFICATION</scope>
</reference>
<dbReference type="PANTHER" id="PTHR47968">
    <property type="entry name" value="CENTROMERE PROTEIN E"/>
    <property type="match status" value="1"/>
</dbReference>
<dbReference type="GO" id="GO:0005524">
    <property type="term" value="F:ATP binding"/>
    <property type="evidence" value="ECO:0007669"/>
    <property type="project" value="UniProtKB-UniRule"/>
</dbReference>
<dbReference type="GO" id="GO:0003777">
    <property type="term" value="F:microtubule motor activity"/>
    <property type="evidence" value="ECO:0007669"/>
    <property type="project" value="InterPro"/>
</dbReference>
<evidence type="ECO:0000313" key="9">
    <source>
        <dbReference type="Proteomes" id="UP001652741"/>
    </source>
</evidence>
<evidence type="ECO:0000256" key="6">
    <source>
        <dbReference type="RuleBase" id="RU000394"/>
    </source>
</evidence>
<dbReference type="GO" id="GO:0000278">
    <property type="term" value="P:mitotic cell cycle"/>
    <property type="evidence" value="ECO:0007669"/>
    <property type="project" value="UniProtKB-ARBA"/>
</dbReference>
<protein>
    <recommendedName>
        <fullName evidence="6">Kinesin-like protein</fullName>
    </recommendedName>
</protein>
<comment type="subcellular location">
    <subcellularLocation>
        <location evidence="1">Cytoplasm</location>
        <location evidence="1">Cytoskeleton</location>
    </subcellularLocation>
</comment>
<evidence type="ECO:0000256" key="3">
    <source>
        <dbReference type="ARBA" id="ARBA00022840"/>
    </source>
</evidence>
<keyword evidence="5 6" id="KW-0505">Motor protein</keyword>
<dbReference type="RefSeq" id="XP_014031382.2">
    <property type="nucleotide sequence ID" value="XM_014175907.2"/>
</dbReference>
<evidence type="ECO:0000256" key="4">
    <source>
        <dbReference type="ARBA" id="ARBA00023212"/>
    </source>
</evidence>
<dbReference type="GO" id="GO:0005874">
    <property type="term" value="C:microtubule"/>
    <property type="evidence" value="ECO:0007669"/>
    <property type="project" value="UniProtKB-KW"/>
</dbReference>
<comment type="similarity">
    <text evidence="5 6">Belongs to the TRAFAC class myosin-kinesin ATPase superfamily. Kinesin family.</text>
</comment>
<dbReference type="InterPro" id="IPR027417">
    <property type="entry name" value="P-loop_NTPase"/>
</dbReference>
<keyword evidence="4" id="KW-0963">Cytoplasm</keyword>
<dbReference type="SUPFAM" id="SSF52540">
    <property type="entry name" value="P-loop containing nucleoside triphosphate hydrolases"/>
    <property type="match status" value="1"/>
</dbReference>
<evidence type="ECO:0000259" key="8">
    <source>
        <dbReference type="PROSITE" id="PS50067"/>
    </source>
</evidence>
<dbReference type="Gene3D" id="3.40.850.10">
    <property type="entry name" value="Kinesin motor domain"/>
    <property type="match status" value="1"/>
</dbReference>
<dbReference type="Pfam" id="PF00225">
    <property type="entry name" value="Kinesin"/>
    <property type="match status" value="1"/>
</dbReference>
<dbReference type="KEGG" id="sasa:106587484"/>
<gene>
    <name evidence="10" type="primary">LOC106587484</name>
</gene>
<dbReference type="SMART" id="SM00129">
    <property type="entry name" value="KISc"/>
    <property type="match status" value="1"/>
</dbReference>
<keyword evidence="2 5" id="KW-0547">Nucleotide-binding</keyword>
<dbReference type="InterPro" id="IPR027640">
    <property type="entry name" value="Kinesin-like_fam"/>
</dbReference>
<evidence type="ECO:0000256" key="5">
    <source>
        <dbReference type="PROSITE-ProRule" id="PRU00283"/>
    </source>
</evidence>
<keyword evidence="4" id="KW-0206">Cytoskeleton</keyword>